<sequence>MIFPNTFVVMLRWILFIIIYTVLGLYTLQALRTVTRHPWVHYLFIAISVLVLGNFIYQFTFGEAEGRVLSRPKSYAFGLLLTVLVFQLVTILFLFSEDIFRLVAAWYQKLSGSEKSFTLPERRRFISLLGLGLAAVPFGALLYGMYRGKYNFQVLRYSLEFDDLPDGFDGYQITQISDIHSGSFDNRKKIEYAVDLVNRQKSDVILFTGDMVNNKTEEMLPWAELFSSLEAKDGKFSVLGNHDYGDYIEWDTEESKRQNLEDLKSLQRQMGFDLLLNENRYLKKGADKIALIGVENWGRGGFKKAGDLKKATSQVAEDDFKILMSHDPSHWEDVVLKDGLHYHLTLSGHTHGMQFGIEIPGWVKWSPVKWRYKYWAGIYKEMGQYINVNRGFGFLGYPGRVGIWPEITVITLKKKSLT</sequence>
<feature type="transmembrane region" description="Helical" evidence="3">
    <location>
        <begin position="75"/>
        <end position="95"/>
    </location>
</feature>
<keyword evidence="3" id="KW-1133">Transmembrane helix</keyword>
<evidence type="ECO:0000256" key="1">
    <source>
        <dbReference type="ARBA" id="ARBA00022723"/>
    </source>
</evidence>
<feature type="transmembrane region" description="Helical" evidence="3">
    <location>
        <begin position="125"/>
        <end position="146"/>
    </location>
</feature>
<dbReference type="GO" id="GO:0008758">
    <property type="term" value="F:UDP-2,3-diacylglucosamine hydrolase activity"/>
    <property type="evidence" value="ECO:0007669"/>
    <property type="project" value="TreeGrafter"/>
</dbReference>
<dbReference type="PANTHER" id="PTHR31302:SF31">
    <property type="entry name" value="PHOSPHODIESTERASE YAEI"/>
    <property type="match status" value="1"/>
</dbReference>
<dbReference type="InterPro" id="IPR029052">
    <property type="entry name" value="Metallo-depent_PP-like"/>
</dbReference>
<feature type="domain" description="Calcineurin-like phosphoesterase" evidence="4">
    <location>
        <begin position="172"/>
        <end position="352"/>
    </location>
</feature>
<dbReference type="Gene3D" id="3.60.21.10">
    <property type="match status" value="1"/>
</dbReference>
<keyword evidence="3" id="KW-0472">Membrane</keyword>
<gene>
    <name evidence="5" type="ORF">SAMN04488513_10667</name>
</gene>
<dbReference type="PANTHER" id="PTHR31302">
    <property type="entry name" value="TRANSMEMBRANE PROTEIN WITH METALLOPHOSPHOESTERASE DOMAIN-RELATED"/>
    <property type="match status" value="1"/>
</dbReference>
<dbReference type="GO" id="GO:0009245">
    <property type="term" value="P:lipid A biosynthetic process"/>
    <property type="evidence" value="ECO:0007669"/>
    <property type="project" value="TreeGrafter"/>
</dbReference>
<reference evidence="6" key="1">
    <citation type="submission" date="2016-11" db="EMBL/GenBank/DDBJ databases">
        <authorList>
            <person name="Varghese N."/>
            <person name="Submissions S."/>
        </authorList>
    </citation>
    <scope>NUCLEOTIDE SEQUENCE [LARGE SCALE GENOMIC DNA]</scope>
    <source>
        <strain evidence="6">DSM 19858</strain>
    </source>
</reference>
<feature type="transmembrane region" description="Helical" evidence="3">
    <location>
        <begin position="6"/>
        <end position="28"/>
    </location>
</feature>
<accession>A0A1M6KHH7</accession>
<protein>
    <recommendedName>
        <fullName evidence="4">Calcineurin-like phosphoesterase domain-containing protein</fullName>
    </recommendedName>
</protein>
<keyword evidence="3" id="KW-0812">Transmembrane</keyword>
<evidence type="ECO:0000256" key="3">
    <source>
        <dbReference type="SAM" id="Phobius"/>
    </source>
</evidence>
<dbReference type="SUPFAM" id="SSF56300">
    <property type="entry name" value="Metallo-dependent phosphatases"/>
    <property type="match status" value="1"/>
</dbReference>
<organism evidence="5 6">
    <name type="scientific">Pseudozobellia thermophila</name>
    <dbReference type="NCBI Taxonomy" id="192903"/>
    <lineage>
        <taxon>Bacteria</taxon>
        <taxon>Pseudomonadati</taxon>
        <taxon>Bacteroidota</taxon>
        <taxon>Flavobacteriia</taxon>
        <taxon>Flavobacteriales</taxon>
        <taxon>Flavobacteriaceae</taxon>
        <taxon>Pseudozobellia</taxon>
    </lineage>
</organism>
<dbReference type="CDD" id="cd07385">
    <property type="entry name" value="MPP_YkuE_C"/>
    <property type="match status" value="1"/>
</dbReference>
<evidence type="ECO:0000256" key="2">
    <source>
        <dbReference type="ARBA" id="ARBA00022801"/>
    </source>
</evidence>
<keyword evidence="2" id="KW-0378">Hydrolase</keyword>
<evidence type="ECO:0000313" key="6">
    <source>
        <dbReference type="Proteomes" id="UP000184543"/>
    </source>
</evidence>
<dbReference type="Proteomes" id="UP000184543">
    <property type="component" value="Unassembled WGS sequence"/>
</dbReference>
<name>A0A1M6KHH7_9FLAO</name>
<dbReference type="EMBL" id="FQYU01000006">
    <property type="protein sequence ID" value="SHJ58433.1"/>
    <property type="molecule type" value="Genomic_DNA"/>
</dbReference>
<dbReference type="GO" id="GO:0016020">
    <property type="term" value="C:membrane"/>
    <property type="evidence" value="ECO:0007669"/>
    <property type="project" value="GOC"/>
</dbReference>
<keyword evidence="6" id="KW-1185">Reference proteome</keyword>
<dbReference type="InterPro" id="IPR051158">
    <property type="entry name" value="Metallophosphoesterase_sf"/>
</dbReference>
<dbReference type="GO" id="GO:0046872">
    <property type="term" value="F:metal ion binding"/>
    <property type="evidence" value="ECO:0007669"/>
    <property type="project" value="UniProtKB-KW"/>
</dbReference>
<keyword evidence="1" id="KW-0479">Metal-binding</keyword>
<proteinExistence type="predicted"/>
<evidence type="ECO:0000313" key="5">
    <source>
        <dbReference type="EMBL" id="SHJ58433.1"/>
    </source>
</evidence>
<evidence type="ECO:0000259" key="4">
    <source>
        <dbReference type="Pfam" id="PF00149"/>
    </source>
</evidence>
<dbReference type="Pfam" id="PF00149">
    <property type="entry name" value="Metallophos"/>
    <property type="match status" value="1"/>
</dbReference>
<dbReference type="STRING" id="192903.SAMN04488513_10667"/>
<feature type="transmembrane region" description="Helical" evidence="3">
    <location>
        <begin position="40"/>
        <end position="60"/>
    </location>
</feature>
<dbReference type="InterPro" id="IPR004843">
    <property type="entry name" value="Calcineurin-like_PHP"/>
</dbReference>
<dbReference type="AlphaFoldDB" id="A0A1M6KHH7"/>